<reference evidence="6" key="1">
    <citation type="submission" date="2021-02" db="EMBL/GenBank/DDBJ databases">
        <authorList>
            <person name="Nowell W R."/>
        </authorList>
    </citation>
    <scope>NUCLEOTIDE SEQUENCE</scope>
</reference>
<accession>A0A819CPD6</accession>
<comment type="caution">
    <text evidence="6">The sequence shown here is derived from an EMBL/GenBank/DDBJ whole genome shotgun (WGS) entry which is preliminary data.</text>
</comment>
<gene>
    <name evidence="6" type="ORF">FNK824_LOCUS15828</name>
    <name evidence="7" type="ORF">JBS370_LOCUS21013</name>
    <name evidence="5" type="ORF">OTI717_LOCUS18509</name>
    <name evidence="2" type="ORF">RFH988_LOCUS30370</name>
    <name evidence="4" type="ORF">SEV965_LOCUS29155</name>
    <name evidence="3" type="ORF">ZHD862_LOCUS30767</name>
</gene>
<dbReference type="Proteomes" id="UP000663864">
    <property type="component" value="Unassembled WGS sequence"/>
</dbReference>
<dbReference type="EMBL" id="CAJOAX010002568">
    <property type="protein sequence ID" value="CAF3805245.1"/>
    <property type="molecule type" value="Genomic_DNA"/>
</dbReference>
<dbReference type="EMBL" id="CAJOBD010002727">
    <property type="protein sequence ID" value="CAF3903657.1"/>
    <property type="molecule type" value="Genomic_DNA"/>
</dbReference>
<evidence type="ECO:0000313" key="3">
    <source>
        <dbReference type="EMBL" id="CAF1354984.1"/>
    </source>
</evidence>
<dbReference type="EMBL" id="CAJOBE010002339">
    <property type="protein sequence ID" value="CAF3815426.1"/>
    <property type="molecule type" value="Genomic_DNA"/>
</dbReference>
<feature type="chain" id="PRO_5035618759" evidence="1">
    <location>
        <begin position="25"/>
        <end position="209"/>
    </location>
</feature>
<evidence type="ECO:0000313" key="4">
    <source>
        <dbReference type="EMBL" id="CAF1356659.1"/>
    </source>
</evidence>
<name>A0A819CPD6_9BILA</name>
<dbReference type="Proteomes" id="UP000663882">
    <property type="component" value="Unassembled WGS sequence"/>
</dbReference>
<protein>
    <submittedName>
        <fullName evidence="6">Uncharacterized protein</fullName>
    </submittedName>
</protein>
<dbReference type="Proteomes" id="UP000663836">
    <property type="component" value="Unassembled WGS sequence"/>
</dbReference>
<dbReference type="EMBL" id="CAJNOO010003026">
    <property type="protein sequence ID" value="CAF1313298.1"/>
    <property type="molecule type" value="Genomic_DNA"/>
</dbReference>
<proteinExistence type="predicted"/>
<dbReference type="AlphaFoldDB" id="A0A819CPD6"/>
<keyword evidence="1" id="KW-0732">Signal</keyword>
<dbReference type="Proteomes" id="UP000663889">
    <property type="component" value="Unassembled WGS sequence"/>
</dbReference>
<dbReference type="EMBL" id="CAJNOT010002958">
    <property type="protein sequence ID" value="CAF1354984.1"/>
    <property type="molecule type" value="Genomic_DNA"/>
</dbReference>
<evidence type="ECO:0000256" key="1">
    <source>
        <dbReference type="SAM" id="SignalP"/>
    </source>
</evidence>
<evidence type="ECO:0000313" key="8">
    <source>
        <dbReference type="Proteomes" id="UP000663874"/>
    </source>
</evidence>
<dbReference type="EMBL" id="CAJNOU010002889">
    <property type="protein sequence ID" value="CAF1356659.1"/>
    <property type="molecule type" value="Genomic_DNA"/>
</dbReference>
<evidence type="ECO:0000313" key="2">
    <source>
        <dbReference type="EMBL" id="CAF1313298.1"/>
    </source>
</evidence>
<feature type="signal peptide" evidence="1">
    <location>
        <begin position="1"/>
        <end position="24"/>
    </location>
</feature>
<evidence type="ECO:0000313" key="6">
    <source>
        <dbReference type="EMBL" id="CAF3815426.1"/>
    </source>
</evidence>
<sequence>MRLLFAFFLYFLCLEIGFLRTANSITVIVPEIDKLAIRYYCASSSSLPNQHHREKRFLFTENPSKDNAGFKGSVLEQMVANTFKDVNYTKVALLVINNNETMFKIRQNINADAIIPAIMRDIDYEKLGKSLYYAAEVEFDFEHFIESIINITYIDTIHEELIEKCSEQLENYLFNVIQQQVLTPMGNIIQRIKDEKPTTLDHLIEIIFK</sequence>
<evidence type="ECO:0000313" key="7">
    <source>
        <dbReference type="EMBL" id="CAF3903657.1"/>
    </source>
</evidence>
<organism evidence="6 8">
    <name type="scientific">Rotaria sordida</name>
    <dbReference type="NCBI Taxonomy" id="392033"/>
    <lineage>
        <taxon>Eukaryota</taxon>
        <taxon>Metazoa</taxon>
        <taxon>Spiralia</taxon>
        <taxon>Gnathifera</taxon>
        <taxon>Rotifera</taxon>
        <taxon>Eurotatoria</taxon>
        <taxon>Bdelloidea</taxon>
        <taxon>Philodinida</taxon>
        <taxon>Philodinidae</taxon>
        <taxon>Rotaria</taxon>
    </lineage>
</organism>
<dbReference type="Proteomes" id="UP000663874">
    <property type="component" value="Unassembled WGS sequence"/>
</dbReference>
<dbReference type="Proteomes" id="UP000663823">
    <property type="component" value="Unassembled WGS sequence"/>
</dbReference>
<evidence type="ECO:0000313" key="5">
    <source>
        <dbReference type="EMBL" id="CAF3805245.1"/>
    </source>
</evidence>